<evidence type="ECO:0000313" key="3">
    <source>
        <dbReference type="Proteomes" id="UP000662986"/>
    </source>
</evidence>
<protein>
    <submittedName>
        <fullName evidence="2">Uncharacterized protein</fullName>
    </submittedName>
</protein>
<proteinExistence type="predicted"/>
<dbReference type="EMBL" id="CP070619">
    <property type="protein sequence ID" value="QSE95267.1"/>
    <property type="molecule type" value="Genomic_DNA"/>
</dbReference>
<sequence>MSRSHAATAEVDVGAALRQSIGKYEPGGSQGLRLSSVPAWVGETPQ</sequence>
<name>A0A974WD99_9NOCA</name>
<reference evidence="2 3" key="2">
    <citation type="journal article" date="2022" name="Arch. Microbiol.">
        <title>Rhodococcus pseudokoreensis sp. nov. isolated from the rhizosphere of young M26 apple rootstocks.</title>
        <authorList>
            <person name="Kampfer P."/>
            <person name="Glaeser S.P."/>
            <person name="Blom J."/>
            <person name="Wolf J."/>
            <person name="Benning S."/>
            <person name="Schloter M."/>
            <person name="Neumann-Schaal M."/>
        </authorList>
    </citation>
    <scope>NUCLEOTIDE SEQUENCE [LARGE SCALE GENOMIC DNA]</scope>
    <source>
        <strain evidence="2 3">R79</strain>
    </source>
</reference>
<accession>A0A974WD99</accession>
<keyword evidence="3" id="KW-1185">Reference proteome</keyword>
<evidence type="ECO:0000256" key="1">
    <source>
        <dbReference type="SAM" id="MobiDB-lite"/>
    </source>
</evidence>
<evidence type="ECO:0000313" key="2">
    <source>
        <dbReference type="EMBL" id="QSE95267.1"/>
    </source>
</evidence>
<dbReference type="RefSeq" id="WP_206011496.1">
    <property type="nucleotide sequence ID" value="NZ_CP070619.1"/>
</dbReference>
<gene>
    <name evidence="2" type="ORF">JWS13_45060</name>
</gene>
<reference evidence="2 3" key="1">
    <citation type="journal article" date="2021" name="Microbiol. Resour. Announc.">
        <title>Complete Genome Sequences of Two Rhodococcus sp. Strains with Large and Linear Chromosomes, Isolated from Apple Rhizosphere.</title>
        <authorList>
            <person name="Benning S."/>
            <person name="Brugnone N."/>
            <person name="Siani R."/>
            <person name="Kublik S."/>
            <person name="Schloter M."/>
            <person name="Rad V."/>
        </authorList>
    </citation>
    <scope>NUCLEOTIDE SEQUENCE [LARGE SCALE GENOMIC DNA]</scope>
    <source>
        <strain evidence="2 3">R79</strain>
    </source>
</reference>
<feature type="region of interest" description="Disordered" evidence="1">
    <location>
        <begin position="22"/>
        <end position="46"/>
    </location>
</feature>
<dbReference type="Proteomes" id="UP000662986">
    <property type="component" value="Chromosome"/>
</dbReference>
<organism evidence="2 3">
    <name type="scientific">Rhodococcus pseudokoreensis</name>
    <dbReference type="NCBI Taxonomy" id="2811421"/>
    <lineage>
        <taxon>Bacteria</taxon>
        <taxon>Bacillati</taxon>
        <taxon>Actinomycetota</taxon>
        <taxon>Actinomycetes</taxon>
        <taxon>Mycobacteriales</taxon>
        <taxon>Nocardiaceae</taxon>
        <taxon>Rhodococcus</taxon>
    </lineage>
</organism>